<dbReference type="Proteomes" id="UP000767291">
    <property type="component" value="Unassembled WGS sequence"/>
</dbReference>
<dbReference type="InterPro" id="IPR011989">
    <property type="entry name" value="ARM-like"/>
</dbReference>
<dbReference type="Gene3D" id="1.25.10.10">
    <property type="entry name" value="Leucine-rich Repeat Variant"/>
    <property type="match status" value="1"/>
</dbReference>
<name>A0ABS4ED56_9FIRM</name>
<dbReference type="InterPro" id="IPR016024">
    <property type="entry name" value="ARM-type_fold"/>
</dbReference>
<accession>A0ABS4ED56</accession>
<evidence type="ECO:0000313" key="1">
    <source>
        <dbReference type="EMBL" id="MBP1855880.1"/>
    </source>
</evidence>
<comment type="caution">
    <text evidence="1">The sequence shown here is derived from an EMBL/GenBank/DDBJ whole genome shotgun (WGS) entry which is preliminary data.</text>
</comment>
<gene>
    <name evidence="1" type="ORF">J2Z43_002281</name>
</gene>
<evidence type="ECO:0000313" key="2">
    <source>
        <dbReference type="Proteomes" id="UP000767291"/>
    </source>
</evidence>
<dbReference type="Pfam" id="PF13646">
    <property type="entry name" value="HEAT_2"/>
    <property type="match status" value="1"/>
</dbReference>
<proteinExistence type="predicted"/>
<organism evidence="1 2">
    <name type="scientific">Metaclostridioides mangenotii</name>
    <dbReference type="NCBI Taxonomy" id="1540"/>
    <lineage>
        <taxon>Bacteria</taxon>
        <taxon>Bacillati</taxon>
        <taxon>Bacillota</taxon>
        <taxon>Clostridia</taxon>
        <taxon>Peptostreptococcales</taxon>
        <taxon>Peptostreptococcaceae</taxon>
        <taxon>Metaclostridioides</taxon>
    </lineage>
</organism>
<protein>
    <submittedName>
        <fullName evidence="1">HEAT repeat protein</fullName>
    </submittedName>
</protein>
<sequence length="222" mass="26357">MRISWENIEVIEDFFITYLLYKESKTVPQISKIRNISQEEVKEQIIEAKLLIRASHKESDKVKEDILDEFLKLDKSSRLDFMDSLDDEKMLYFKRKLFKRITEEKNAEDLISLIWATGELKDSKFLNLLHHLTDHRHSDVRRITYSALRKIGSKESKEFLEKGLYDSNAQTRQYSAKALSEIGDELSLRILKRLRSQNRNSEKNYVLRAYDEAINTLEQHKI</sequence>
<reference evidence="1 2" key="1">
    <citation type="submission" date="2021-03" db="EMBL/GenBank/DDBJ databases">
        <title>Genomic Encyclopedia of Type Strains, Phase IV (KMG-IV): sequencing the most valuable type-strain genomes for metagenomic binning, comparative biology and taxonomic classification.</title>
        <authorList>
            <person name="Goeker M."/>
        </authorList>
    </citation>
    <scope>NUCLEOTIDE SEQUENCE [LARGE SCALE GENOMIC DNA]</scope>
    <source>
        <strain evidence="1 2">DSM 1289</strain>
    </source>
</reference>
<dbReference type="RefSeq" id="WP_209457275.1">
    <property type="nucleotide sequence ID" value="NZ_BAAACS010000019.1"/>
</dbReference>
<dbReference type="SUPFAM" id="SSF48371">
    <property type="entry name" value="ARM repeat"/>
    <property type="match status" value="1"/>
</dbReference>
<dbReference type="EMBL" id="JAGGJX010000005">
    <property type="protein sequence ID" value="MBP1855880.1"/>
    <property type="molecule type" value="Genomic_DNA"/>
</dbReference>
<keyword evidence="2" id="KW-1185">Reference proteome</keyword>